<reference evidence="10" key="2">
    <citation type="submission" date="2025-09" db="UniProtKB">
        <authorList>
            <consortium name="Ensembl"/>
        </authorList>
    </citation>
    <scope>IDENTIFICATION</scope>
</reference>
<keyword evidence="11" id="KW-1185">Reference proteome</keyword>
<dbReference type="InterPro" id="IPR036236">
    <property type="entry name" value="Znf_C2H2_sf"/>
</dbReference>
<dbReference type="FunFam" id="3.30.160.60:FF:000176">
    <property type="entry name" value="zinc finger protein 70"/>
    <property type="match status" value="1"/>
</dbReference>
<dbReference type="Gene3D" id="3.30.160.60">
    <property type="entry name" value="Classic Zinc Finger"/>
    <property type="match status" value="2"/>
</dbReference>
<dbReference type="GO" id="GO:0000981">
    <property type="term" value="F:DNA-binding transcription factor activity, RNA polymerase II-specific"/>
    <property type="evidence" value="ECO:0007669"/>
    <property type="project" value="TreeGrafter"/>
</dbReference>
<evidence type="ECO:0000256" key="2">
    <source>
        <dbReference type="ARBA" id="ARBA00022723"/>
    </source>
</evidence>
<evidence type="ECO:0000256" key="1">
    <source>
        <dbReference type="ARBA" id="ARBA00004123"/>
    </source>
</evidence>
<dbReference type="PANTHER" id="PTHR23226:SF416">
    <property type="entry name" value="FI01424P"/>
    <property type="match status" value="1"/>
</dbReference>
<keyword evidence="5" id="KW-0862">Zinc</keyword>
<evidence type="ECO:0000256" key="6">
    <source>
        <dbReference type="ARBA" id="ARBA00023242"/>
    </source>
</evidence>
<name>A0A8C5TMX5_9PASS</name>
<evidence type="ECO:0000313" key="11">
    <source>
        <dbReference type="Proteomes" id="UP000694560"/>
    </source>
</evidence>
<feature type="region of interest" description="Disordered" evidence="8">
    <location>
        <begin position="1"/>
        <end position="116"/>
    </location>
</feature>
<keyword evidence="4 7" id="KW-0863">Zinc-finger</keyword>
<sequence length="156" mass="17166">REEENFGDSTDSTVRNLGRLGGSPSPSLWHGGKSHPLLVLPSPDRELRLESMEDKSPQQNLVEEAVLSGSTAQESNGEETPRRSHKKRGSKPSPECSEGKRPTQCQEGTQSFSQGLELGVHEQLHAGEKPYKCLECGKSFRQYSVTHRPDVTQAAL</sequence>
<dbReference type="PROSITE" id="PS50157">
    <property type="entry name" value="ZINC_FINGER_C2H2_2"/>
    <property type="match status" value="1"/>
</dbReference>
<reference evidence="10" key="1">
    <citation type="submission" date="2025-08" db="UniProtKB">
        <authorList>
            <consortium name="Ensembl"/>
        </authorList>
    </citation>
    <scope>IDENTIFICATION</scope>
</reference>
<evidence type="ECO:0000259" key="9">
    <source>
        <dbReference type="PROSITE" id="PS50157"/>
    </source>
</evidence>
<evidence type="ECO:0000256" key="7">
    <source>
        <dbReference type="PROSITE-ProRule" id="PRU00042"/>
    </source>
</evidence>
<evidence type="ECO:0000256" key="4">
    <source>
        <dbReference type="ARBA" id="ARBA00022771"/>
    </source>
</evidence>
<accession>A0A8C5TMX5</accession>
<keyword evidence="6" id="KW-0539">Nucleus</keyword>
<evidence type="ECO:0000256" key="5">
    <source>
        <dbReference type="ARBA" id="ARBA00022833"/>
    </source>
</evidence>
<dbReference type="GO" id="GO:0008270">
    <property type="term" value="F:zinc ion binding"/>
    <property type="evidence" value="ECO:0007669"/>
    <property type="project" value="UniProtKB-KW"/>
</dbReference>
<dbReference type="Ensembl" id="ENSMCST00000009619.1">
    <property type="protein sequence ID" value="ENSMCSP00000009388.1"/>
    <property type="gene ID" value="ENSMCSG00000006644.1"/>
</dbReference>
<feature type="domain" description="C2H2-type" evidence="9">
    <location>
        <begin position="103"/>
        <end position="130"/>
    </location>
</feature>
<dbReference type="Proteomes" id="UP000694560">
    <property type="component" value="Unplaced"/>
</dbReference>
<dbReference type="GO" id="GO:0000978">
    <property type="term" value="F:RNA polymerase II cis-regulatory region sequence-specific DNA binding"/>
    <property type="evidence" value="ECO:0007669"/>
    <property type="project" value="TreeGrafter"/>
</dbReference>
<dbReference type="AlphaFoldDB" id="A0A8C5TMX5"/>
<dbReference type="PANTHER" id="PTHR23226">
    <property type="entry name" value="ZINC FINGER AND SCAN DOMAIN-CONTAINING"/>
    <property type="match status" value="1"/>
</dbReference>
<dbReference type="OrthoDB" id="9893417at2759"/>
<proteinExistence type="predicted"/>
<evidence type="ECO:0000256" key="3">
    <source>
        <dbReference type="ARBA" id="ARBA00022737"/>
    </source>
</evidence>
<dbReference type="GO" id="GO:0005634">
    <property type="term" value="C:nucleus"/>
    <property type="evidence" value="ECO:0007669"/>
    <property type="project" value="UniProtKB-SubCell"/>
</dbReference>
<dbReference type="SUPFAM" id="SSF57667">
    <property type="entry name" value="beta-beta-alpha zinc fingers"/>
    <property type="match status" value="1"/>
</dbReference>
<feature type="compositionally biased region" description="Polar residues" evidence="8">
    <location>
        <begin position="103"/>
        <end position="114"/>
    </location>
</feature>
<feature type="compositionally biased region" description="Basic and acidic residues" evidence="8">
    <location>
        <begin position="43"/>
        <end position="56"/>
    </location>
</feature>
<organism evidence="10 11">
    <name type="scientific">Malurus cyaneus samueli</name>
    <dbReference type="NCBI Taxonomy" id="2593467"/>
    <lineage>
        <taxon>Eukaryota</taxon>
        <taxon>Metazoa</taxon>
        <taxon>Chordata</taxon>
        <taxon>Craniata</taxon>
        <taxon>Vertebrata</taxon>
        <taxon>Euteleostomi</taxon>
        <taxon>Archelosauria</taxon>
        <taxon>Archosauria</taxon>
        <taxon>Dinosauria</taxon>
        <taxon>Saurischia</taxon>
        <taxon>Theropoda</taxon>
        <taxon>Coelurosauria</taxon>
        <taxon>Aves</taxon>
        <taxon>Neognathae</taxon>
        <taxon>Neoaves</taxon>
        <taxon>Telluraves</taxon>
        <taxon>Australaves</taxon>
        <taxon>Passeriformes</taxon>
        <taxon>Meliphagoidea</taxon>
        <taxon>Maluridae</taxon>
        <taxon>Malurus</taxon>
    </lineage>
</organism>
<keyword evidence="2" id="KW-0479">Metal-binding</keyword>
<dbReference type="InterPro" id="IPR013087">
    <property type="entry name" value="Znf_C2H2_type"/>
</dbReference>
<comment type="subcellular location">
    <subcellularLocation>
        <location evidence="1">Nucleus</location>
    </subcellularLocation>
</comment>
<evidence type="ECO:0000313" key="10">
    <source>
        <dbReference type="Ensembl" id="ENSMCSP00000009388.1"/>
    </source>
</evidence>
<evidence type="ECO:0000256" key="8">
    <source>
        <dbReference type="SAM" id="MobiDB-lite"/>
    </source>
</evidence>
<keyword evidence="3" id="KW-0677">Repeat</keyword>
<protein>
    <recommendedName>
        <fullName evidence="9">C2H2-type domain-containing protein</fullName>
    </recommendedName>
</protein>